<protein>
    <submittedName>
        <fullName evidence="1">Uncharacterized protein</fullName>
    </submittedName>
</protein>
<proteinExistence type="predicted"/>
<accession>A0A2P2JNF1</accession>
<organism evidence="1">
    <name type="scientific">Rhizophora mucronata</name>
    <name type="common">Asiatic mangrove</name>
    <dbReference type="NCBI Taxonomy" id="61149"/>
    <lineage>
        <taxon>Eukaryota</taxon>
        <taxon>Viridiplantae</taxon>
        <taxon>Streptophyta</taxon>
        <taxon>Embryophyta</taxon>
        <taxon>Tracheophyta</taxon>
        <taxon>Spermatophyta</taxon>
        <taxon>Magnoliopsida</taxon>
        <taxon>eudicotyledons</taxon>
        <taxon>Gunneridae</taxon>
        <taxon>Pentapetalae</taxon>
        <taxon>rosids</taxon>
        <taxon>fabids</taxon>
        <taxon>Malpighiales</taxon>
        <taxon>Rhizophoraceae</taxon>
        <taxon>Rhizophora</taxon>
    </lineage>
</organism>
<evidence type="ECO:0000313" key="1">
    <source>
        <dbReference type="EMBL" id="MBW94969.1"/>
    </source>
</evidence>
<sequence length="48" mass="5548">MELDGFQYEVRNFWSVETCSSTRLPCTSENLDPIVLLLFSYTLFAHSS</sequence>
<name>A0A2P2JNF1_RHIMU</name>
<reference evidence="1" key="1">
    <citation type="submission" date="2018-02" db="EMBL/GenBank/DDBJ databases">
        <title>Rhizophora mucronata_Transcriptome.</title>
        <authorList>
            <person name="Meera S.P."/>
            <person name="Sreeshan A."/>
            <person name="Augustine A."/>
        </authorList>
    </citation>
    <scope>NUCLEOTIDE SEQUENCE</scope>
    <source>
        <tissue evidence="1">Leaf</tissue>
    </source>
</reference>
<dbReference type="AlphaFoldDB" id="A0A2P2JNF1"/>
<dbReference type="EMBL" id="GGEC01014486">
    <property type="protein sequence ID" value="MBW94969.1"/>
    <property type="molecule type" value="Transcribed_RNA"/>
</dbReference>